<feature type="region of interest" description="Disordered" evidence="2">
    <location>
        <begin position="467"/>
        <end position="496"/>
    </location>
</feature>
<dbReference type="RefSeq" id="WP_157749912.1">
    <property type="nucleotide sequence ID" value="NZ_AP018316.1"/>
</dbReference>
<evidence type="ECO:0000256" key="1">
    <source>
        <dbReference type="SAM" id="Coils"/>
    </source>
</evidence>
<gene>
    <name evidence="3" type="ORF">NIES806_08190</name>
</gene>
<organism evidence="3 4">
    <name type="scientific">Dolichospermum compactum NIES-806</name>
    <dbReference type="NCBI Taxonomy" id="1973481"/>
    <lineage>
        <taxon>Bacteria</taxon>
        <taxon>Bacillati</taxon>
        <taxon>Cyanobacteriota</taxon>
        <taxon>Cyanophyceae</taxon>
        <taxon>Nostocales</taxon>
        <taxon>Aphanizomenonaceae</taxon>
        <taxon>Dolichospermum</taxon>
        <taxon>Dolichospermum compactum</taxon>
    </lineage>
</organism>
<feature type="region of interest" description="Disordered" evidence="2">
    <location>
        <begin position="1"/>
        <end position="20"/>
    </location>
</feature>
<sequence length="593" mass="67975">MMEFQETNNSQPETKEQVEQFPKEKKIGLIDQGKNTLKSMLGMSRTNEQIYNKLLLVYNWLCAIYDGQPDTQFEYSEIKVAYENIQPALNLINRLLDDKEKLRQQLTEEEQDNESLNRENRKLEKICQDWDRDYKSLNKELARITAERNNFSLLIGRYQGQIETLQKELNNKISNYHQQIDRKNEEIETLKKENQTIVQNLAELEASKGRLLTQLASVKQNTGTHYDGTSDRPQHHVLTGEYKTLKEQYLDPLANSLFTLMATSNPELKQQRREKVNDIKADISAIVLIGGQAIMRGENTISIELLSGMLNEMLNLFSQKLGIFDIQGQLSQVSELLTKAANIAQGKVQYPVPGKWQEDDFKQTIRELSDHLCQKLHLNFTSLNQDIQTEIQQSINNALIFLQRANLADPPAFLSLESEGVPFHFNYHEAAKGYDDEGKIIKAIYPVYLVNSEVKVKAIVITETTTTTGQRNPDPAHNSIRYETLSPTEPPSNPPASVTKLSEISEDEKEKMIAQGMLQGKRETLIKNVKTRWIDNADYSYYGGDKDSDNELLEKLANITNIEVIEQLEDELIIIKYFGSRGTFMVETQITKI</sequence>
<dbReference type="AlphaFoldDB" id="A0A1Z4UZE7"/>
<evidence type="ECO:0000256" key="2">
    <source>
        <dbReference type="SAM" id="MobiDB-lite"/>
    </source>
</evidence>
<accession>A0A1Z4UZE7</accession>
<proteinExistence type="predicted"/>
<name>A0A1Z4UZE7_9CYAN</name>
<keyword evidence="4" id="KW-1185">Reference proteome</keyword>
<reference evidence="3 4" key="1">
    <citation type="submission" date="2017-06" db="EMBL/GenBank/DDBJ databases">
        <title>Genome sequencing of cyanobaciteial culture collection at National Institute for Environmental Studies (NIES).</title>
        <authorList>
            <person name="Hirose Y."/>
            <person name="Shimura Y."/>
            <person name="Fujisawa T."/>
            <person name="Nakamura Y."/>
            <person name="Kawachi M."/>
        </authorList>
    </citation>
    <scope>NUCLEOTIDE SEQUENCE [LARGE SCALE GENOMIC DNA]</scope>
    <source>
        <strain evidence="3 4">NIES-806</strain>
    </source>
</reference>
<feature type="coiled-coil region" evidence="1">
    <location>
        <begin position="89"/>
        <end position="221"/>
    </location>
</feature>
<evidence type="ECO:0000313" key="4">
    <source>
        <dbReference type="Proteomes" id="UP000218702"/>
    </source>
</evidence>
<dbReference type="OrthoDB" id="581707at2"/>
<dbReference type="Gene3D" id="1.10.287.1490">
    <property type="match status" value="1"/>
</dbReference>
<dbReference type="EMBL" id="AP018316">
    <property type="protein sequence ID" value="BAZ84628.1"/>
    <property type="molecule type" value="Genomic_DNA"/>
</dbReference>
<feature type="compositionally biased region" description="Polar residues" evidence="2">
    <location>
        <begin position="1"/>
        <end position="12"/>
    </location>
</feature>
<evidence type="ECO:0000313" key="3">
    <source>
        <dbReference type="EMBL" id="BAZ84628.1"/>
    </source>
</evidence>
<keyword evidence="1" id="KW-0175">Coiled coil</keyword>
<dbReference type="Proteomes" id="UP000218702">
    <property type="component" value="Chromosome"/>
</dbReference>
<protein>
    <submittedName>
        <fullName evidence="3">Uncharacterized protein</fullName>
    </submittedName>
</protein>
<dbReference type="KEGG" id="dcm:NIES806_08190"/>